<evidence type="ECO:0000313" key="1">
    <source>
        <dbReference type="EMBL" id="MCD5312821.1"/>
    </source>
</evidence>
<organism evidence="1 2">
    <name type="scientific">Kineosporia babensis</name>
    <dbReference type="NCBI Taxonomy" id="499548"/>
    <lineage>
        <taxon>Bacteria</taxon>
        <taxon>Bacillati</taxon>
        <taxon>Actinomycetota</taxon>
        <taxon>Actinomycetes</taxon>
        <taxon>Kineosporiales</taxon>
        <taxon>Kineosporiaceae</taxon>
        <taxon>Kineosporia</taxon>
    </lineage>
</organism>
<accession>A0A9X1SUU0</accession>
<dbReference type="AlphaFoldDB" id="A0A9X1SUU0"/>
<gene>
    <name evidence="1" type="ORF">LR394_18090</name>
</gene>
<comment type="caution">
    <text evidence="1">The sequence shown here is derived from an EMBL/GenBank/DDBJ whole genome shotgun (WGS) entry which is preliminary data.</text>
</comment>
<name>A0A9X1SUU0_9ACTN</name>
<dbReference type="EMBL" id="JAJOMB010000009">
    <property type="protein sequence ID" value="MCD5312821.1"/>
    <property type="molecule type" value="Genomic_DNA"/>
</dbReference>
<protein>
    <submittedName>
        <fullName evidence="1">Uncharacterized protein</fullName>
    </submittedName>
</protein>
<dbReference type="RefSeq" id="WP_231443436.1">
    <property type="nucleotide sequence ID" value="NZ_JAJOMB010000009.1"/>
</dbReference>
<reference evidence="1" key="1">
    <citation type="submission" date="2021-11" db="EMBL/GenBank/DDBJ databases">
        <title>Streptomyces corallinus and Kineosporia corallina sp. nov., two new coral-derived marine actinobacteria.</title>
        <authorList>
            <person name="Buangrab K."/>
            <person name="Sutthacheep M."/>
            <person name="Yeemin T."/>
            <person name="Harunari E."/>
            <person name="Igarashi Y."/>
            <person name="Sripreechasak P."/>
            <person name="Kanchanasin P."/>
            <person name="Tanasupawat S."/>
            <person name="Phongsopitanun W."/>
        </authorList>
    </citation>
    <scope>NUCLEOTIDE SEQUENCE</scope>
    <source>
        <strain evidence="1">JCM 31032</strain>
    </source>
</reference>
<proteinExistence type="predicted"/>
<sequence length="195" mass="20800">MNYDNPIATLFPGAAGRTVAELARRHALGENVVEVKAAAGTAAVVPDQFVKVATRLALMGLVRFPVTEQVRLVRENIMWPALNDLADTQFRLDALLRDVAATCPPVTRIAVAGPVAAGTARTFPERLEVALIAPADAVSDEQREEIAEHLSRALGNACVVTVAQDEHEAAQLLADEGFRVISSATGWATRLSARP</sequence>
<dbReference type="Proteomes" id="UP001138997">
    <property type="component" value="Unassembled WGS sequence"/>
</dbReference>
<keyword evidence="2" id="KW-1185">Reference proteome</keyword>
<evidence type="ECO:0000313" key="2">
    <source>
        <dbReference type="Proteomes" id="UP001138997"/>
    </source>
</evidence>